<accession>A0AAX3QJW7</accession>
<dbReference type="AlphaFoldDB" id="A0AAX3QJW7"/>
<proteinExistence type="predicted"/>
<name>A0AAX3QJW7_9BACI</name>
<evidence type="ECO:0000313" key="2">
    <source>
        <dbReference type="Proteomes" id="UP001221092"/>
    </source>
</evidence>
<sequence>MGVAWRYFRQYEIVKHEDNNFDYMIRYLDGDKLRFTYLTSGNLTGIFSSFNIHVPMYCEYDPPNSRVLELISPIKMIQICEEVIRVLDEDTNPEFTDSFTGEKWRLWGSEDLKNYRFEIIDDLNKRFIKHLVCIKELSSQGYYFVIDIDD</sequence>
<dbReference type="EMBL" id="CP119630">
    <property type="protein sequence ID" value="WES09612.1"/>
    <property type="molecule type" value="Genomic_DNA"/>
</dbReference>
<organism evidence="1 2">
    <name type="scientific">Bacillus paranthracis</name>
    <dbReference type="NCBI Taxonomy" id="2026186"/>
    <lineage>
        <taxon>Bacteria</taxon>
        <taxon>Bacillati</taxon>
        <taxon>Bacillota</taxon>
        <taxon>Bacilli</taxon>
        <taxon>Bacillales</taxon>
        <taxon>Bacillaceae</taxon>
        <taxon>Bacillus</taxon>
        <taxon>Bacillus cereus group</taxon>
    </lineage>
</organism>
<protein>
    <submittedName>
        <fullName evidence="1">Vacuolar protein-sorting protein 36</fullName>
    </submittedName>
</protein>
<gene>
    <name evidence="1" type="ORF">P3K65_27695</name>
</gene>
<dbReference type="RefSeq" id="WP_075395867.1">
    <property type="nucleotide sequence ID" value="NZ_CP119630.1"/>
</dbReference>
<keyword evidence="1" id="KW-0614">Plasmid</keyword>
<geneLocation type="plasmid" evidence="1 2">
    <name>p.BC006.1</name>
</geneLocation>
<reference evidence="1" key="1">
    <citation type="submission" date="2023-03" db="EMBL/GenBank/DDBJ databases">
        <authorList>
            <person name="Liu Z."/>
        </authorList>
    </citation>
    <scope>NUCLEOTIDE SEQUENCE</scope>
    <source>
        <strain evidence="1">Bc006</strain>
        <plasmid evidence="1">p.BC006.1</plasmid>
    </source>
</reference>
<evidence type="ECO:0000313" key="1">
    <source>
        <dbReference type="EMBL" id="WES09612.1"/>
    </source>
</evidence>
<dbReference type="Proteomes" id="UP001221092">
    <property type="component" value="Plasmid p.BC006.1"/>
</dbReference>